<organism evidence="2 3">
    <name type="scientific">Paenibacillus shirakamiensis</name>
    <dbReference type="NCBI Taxonomy" id="1265935"/>
    <lineage>
        <taxon>Bacteria</taxon>
        <taxon>Bacillati</taxon>
        <taxon>Bacillota</taxon>
        <taxon>Bacilli</taxon>
        <taxon>Bacillales</taxon>
        <taxon>Paenibacillaceae</taxon>
        <taxon>Paenibacillus</taxon>
    </lineage>
</organism>
<name>A0ABS4JDD5_9BACL</name>
<dbReference type="EMBL" id="JAGGLD010000001">
    <property type="protein sequence ID" value="MBP1999728.1"/>
    <property type="molecule type" value="Genomic_DNA"/>
</dbReference>
<keyword evidence="3" id="KW-1185">Reference proteome</keyword>
<sequence>MDGWIKLHRKILDNPVVCKDSDYAAVWMYLLLNATHKEYPAVFSGERILLQPGQLLTGRITIAEKFNIHESKVQRILKSFEIEQQIEQQTSNKKRLISILSWSDYQTDEQQNEHPVNNKRTTTEQQVNTNKNVKNLRTKELKEIKDMYSPDFESFWNAYPRKIGKKESAKKFESVIKSGEDSKVLIRCATNYKNHCERQRTDTQYIKHPKTFLNEERYKDYMNGGESIETGGHDSGSTGKYNEFIIQ</sequence>
<dbReference type="RefSeq" id="WP_209859226.1">
    <property type="nucleotide sequence ID" value="NZ_JAGGLD010000001.1"/>
</dbReference>
<proteinExistence type="predicted"/>
<dbReference type="Proteomes" id="UP001519288">
    <property type="component" value="Unassembled WGS sequence"/>
</dbReference>
<accession>A0ABS4JDD5</accession>
<evidence type="ECO:0000313" key="2">
    <source>
        <dbReference type="EMBL" id="MBP1999728.1"/>
    </source>
</evidence>
<feature type="region of interest" description="Disordered" evidence="1">
    <location>
        <begin position="108"/>
        <end position="127"/>
    </location>
</feature>
<evidence type="ECO:0000256" key="1">
    <source>
        <dbReference type="SAM" id="MobiDB-lite"/>
    </source>
</evidence>
<comment type="caution">
    <text evidence="2">The sequence shown here is derived from an EMBL/GenBank/DDBJ whole genome shotgun (WGS) entry which is preliminary data.</text>
</comment>
<reference evidence="2 3" key="1">
    <citation type="submission" date="2021-03" db="EMBL/GenBank/DDBJ databases">
        <title>Genomic Encyclopedia of Type Strains, Phase IV (KMG-IV): sequencing the most valuable type-strain genomes for metagenomic binning, comparative biology and taxonomic classification.</title>
        <authorList>
            <person name="Goeker M."/>
        </authorList>
    </citation>
    <scope>NUCLEOTIDE SEQUENCE [LARGE SCALE GENOMIC DNA]</scope>
    <source>
        <strain evidence="2 3">DSM 26806</strain>
    </source>
</reference>
<protein>
    <submittedName>
        <fullName evidence="2">Uncharacterized protein</fullName>
    </submittedName>
</protein>
<gene>
    <name evidence="2" type="ORF">J2Z69_000747</name>
</gene>
<evidence type="ECO:0000313" key="3">
    <source>
        <dbReference type="Proteomes" id="UP001519288"/>
    </source>
</evidence>